<dbReference type="PROSITE" id="PS50048">
    <property type="entry name" value="ZN2_CY6_FUNGAL_2"/>
    <property type="match status" value="1"/>
</dbReference>
<dbReference type="EMBL" id="CDHK01000003">
    <property type="protein sequence ID" value="CEO58351.1"/>
    <property type="molecule type" value="Genomic_DNA"/>
</dbReference>
<evidence type="ECO:0000256" key="4">
    <source>
        <dbReference type="ARBA" id="ARBA00023163"/>
    </source>
</evidence>
<evidence type="ECO:0000256" key="1">
    <source>
        <dbReference type="ARBA" id="ARBA00022723"/>
    </source>
</evidence>
<evidence type="ECO:0000256" key="6">
    <source>
        <dbReference type="SAM" id="MobiDB-lite"/>
    </source>
</evidence>
<dbReference type="STRING" id="104259.A0A0F7VCJ4"/>
<dbReference type="OrthoDB" id="4339209at2759"/>
<dbReference type="GO" id="GO:0000981">
    <property type="term" value="F:DNA-binding transcription factor activity, RNA polymerase II-specific"/>
    <property type="evidence" value="ECO:0007669"/>
    <property type="project" value="InterPro"/>
</dbReference>
<dbReference type="PRINTS" id="PR00755">
    <property type="entry name" value="AFLATOXINBRP"/>
</dbReference>
<dbReference type="GO" id="GO:0005634">
    <property type="term" value="C:nucleus"/>
    <property type="evidence" value="ECO:0007669"/>
    <property type="project" value="InterPro"/>
</dbReference>
<feature type="region of interest" description="Disordered" evidence="6">
    <location>
        <begin position="46"/>
        <end position="81"/>
    </location>
</feature>
<keyword evidence="4" id="KW-0804">Transcription</keyword>
<protein>
    <recommendedName>
        <fullName evidence="7">Zn(2)-C6 fungal-type domain-containing protein</fullName>
    </recommendedName>
</protein>
<dbReference type="GO" id="GO:0003677">
    <property type="term" value="F:DNA binding"/>
    <property type="evidence" value="ECO:0007669"/>
    <property type="project" value="UniProtKB-KW"/>
</dbReference>
<evidence type="ECO:0000256" key="2">
    <source>
        <dbReference type="ARBA" id="ARBA00023015"/>
    </source>
</evidence>
<feature type="domain" description="Zn(2)-C6 fungal-type" evidence="7">
    <location>
        <begin position="15"/>
        <end position="45"/>
    </location>
</feature>
<dbReference type="GO" id="GO:0008270">
    <property type="term" value="F:zinc ion binding"/>
    <property type="evidence" value="ECO:0007669"/>
    <property type="project" value="InterPro"/>
</dbReference>
<keyword evidence="3" id="KW-0238">DNA-binding</keyword>
<dbReference type="GO" id="GO:0045122">
    <property type="term" value="P:aflatoxin biosynthetic process"/>
    <property type="evidence" value="ECO:0007669"/>
    <property type="project" value="InterPro"/>
</dbReference>
<sequence>MAFPVQQRVEIIRASCDNCAKSKVRCSKDQPSCQRCLYQGVPCIYSPSQRSRKRPPPTPPPGAAPHSQGVASTRDRNDGSILDACLGSQRREDEMDGEQIMADVRTVDMTSPGPLPAQIDTPFSERTQFPADALSPIKWSELLESFDGNTPSPNELPGISGIPQMPIPSPQSRMDTVNDNSTLDEFPWLLPSDSHKQSLWTLPAPHHQSVHQCSQLAMSAISRLDAPMTPCPSLNRSNCPDPRIQLTMGPEARSFDDILKHSHSSLEDVLAILECPCSIKTDLIFLVTTTCTRVLSWYQASLDRSAGCLPREPDSSSGYSETSNGSGSGSRSRSRSSPGAPSSLRSTPESNILQGLSESFREWVSIPSINVGAYTLEPAQSRRMIAQLILAEIDKVKEVLAAFSRRYCRQKGMYGDDDNEKGLHMALEAHLRHQMKSVALTARELLS</sequence>
<evidence type="ECO:0000259" key="7">
    <source>
        <dbReference type="PROSITE" id="PS50048"/>
    </source>
</evidence>
<dbReference type="Pfam" id="PF08493">
    <property type="entry name" value="AflR"/>
    <property type="match status" value="1"/>
</dbReference>
<dbReference type="InterPro" id="IPR013700">
    <property type="entry name" value="AflR"/>
</dbReference>
<dbReference type="AlphaFoldDB" id="A0A0F7VCJ4"/>
<dbReference type="Pfam" id="PF00172">
    <property type="entry name" value="Zn_clus"/>
    <property type="match status" value="1"/>
</dbReference>
<evidence type="ECO:0000256" key="5">
    <source>
        <dbReference type="ARBA" id="ARBA00023242"/>
    </source>
</evidence>
<name>A0A0F7VCJ4_PENBI</name>
<dbReference type="Proteomes" id="UP000042958">
    <property type="component" value="Unassembled WGS sequence"/>
</dbReference>
<dbReference type="SUPFAM" id="SSF57701">
    <property type="entry name" value="Zn2/Cys6 DNA-binding domain"/>
    <property type="match status" value="1"/>
</dbReference>
<dbReference type="InterPro" id="IPR001138">
    <property type="entry name" value="Zn2Cys6_DnaBD"/>
</dbReference>
<keyword evidence="5" id="KW-0539">Nucleus</keyword>
<evidence type="ECO:0000256" key="3">
    <source>
        <dbReference type="ARBA" id="ARBA00023125"/>
    </source>
</evidence>
<reference evidence="9" key="1">
    <citation type="journal article" date="2015" name="Genome Announc.">
        <title>Draft genome sequence of the fungus Penicillium brasilianum MG11.</title>
        <authorList>
            <person name="Horn F."/>
            <person name="Linde J."/>
            <person name="Mattern D.J."/>
            <person name="Walther G."/>
            <person name="Guthke R."/>
            <person name="Brakhage A.A."/>
            <person name="Valiante V."/>
        </authorList>
    </citation>
    <scope>NUCLEOTIDE SEQUENCE [LARGE SCALE GENOMIC DNA]</scope>
    <source>
        <strain evidence="9">MG11</strain>
    </source>
</reference>
<feature type="compositionally biased region" description="Low complexity" evidence="6">
    <location>
        <begin position="315"/>
        <end position="346"/>
    </location>
</feature>
<feature type="region of interest" description="Disordered" evidence="6">
    <location>
        <begin position="307"/>
        <end position="349"/>
    </location>
</feature>
<keyword evidence="2" id="KW-0805">Transcription regulation</keyword>
<gene>
    <name evidence="8" type="ORF">PMG11_03081</name>
</gene>
<dbReference type="CDD" id="cd00067">
    <property type="entry name" value="GAL4"/>
    <property type="match status" value="1"/>
</dbReference>
<dbReference type="SMART" id="SM00066">
    <property type="entry name" value="GAL4"/>
    <property type="match status" value="1"/>
</dbReference>
<evidence type="ECO:0000313" key="8">
    <source>
        <dbReference type="EMBL" id="CEO58351.1"/>
    </source>
</evidence>
<keyword evidence="9" id="KW-1185">Reference proteome</keyword>
<keyword evidence="1" id="KW-0479">Metal-binding</keyword>
<organism evidence="8 9">
    <name type="scientific">Penicillium brasilianum</name>
    <dbReference type="NCBI Taxonomy" id="104259"/>
    <lineage>
        <taxon>Eukaryota</taxon>
        <taxon>Fungi</taxon>
        <taxon>Dikarya</taxon>
        <taxon>Ascomycota</taxon>
        <taxon>Pezizomycotina</taxon>
        <taxon>Eurotiomycetes</taxon>
        <taxon>Eurotiomycetidae</taxon>
        <taxon>Eurotiales</taxon>
        <taxon>Aspergillaceae</taxon>
        <taxon>Penicillium</taxon>
    </lineage>
</organism>
<evidence type="ECO:0000313" key="9">
    <source>
        <dbReference type="Proteomes" id="UP000042958"/>
    </source>
</evidence>
<dbReference type="Gene3D" id="4.10.240.10">
    <property type="entry name" value="Zn(2)-C6 fungal-type DNA-binding domain"/>
    <property type="match status" value="1"/>
</dbReference>
<proteinExistence type="predicted"/>
<dbReference type="InterPro" id="IPR036864">
    <property type="entry name" value="Zn2-C6_fun-type_DNA-bd_sf"/>
</dbReference>
<accession>A0A0F7VCJ4</accession>
<dbReference type="PROSITE" id="PS00463">
    <property type="entry name" value="ZN2_CY6_FUNGAL_1"/>
    <property type="match status" value="1"/>
</dbReference>